<accession>S0EUP1</accession>
<evidence type="ECO:0000259" key="5">
    <source>
        <dbReference type="PROSITE" id="PS51063"/>
    </source>
</evidence>
<dbReference type="InterPro" id="IPR014710">
    <property type="entry name" value="RmlC-like_jellyroll"/>
</dbReference>
<sequence length="237" mass="26536">MNPIWYLKFYPYQRLLTPEEEENQALWLPPHTPWEIPDDSAKAFIVTSGHMRIVRQMPNHTALTVEVLNPGEIVGTFSVKKDGSDGTEQAIAMADGCKGVLLDRSTLLRRAATWELPPITVRCFIGLSLATLQTHPLHLLFRPLEARIASALLLIAQSGSEEGQGRFLVIPPPPPSLLVISDLAGCNHELAYEVLSRWREQGIVQRPYKWITILDKEALIEIAQTADEQEEHATTTT</sequence>
<dbReference type="AlphaFoldDB" id="S0EUP1"/>
<protein>
    <recommendedName>
        <fullName evidence="8">cAMP-binding proteins-catabolite gene activator and regulatory subunit of cAMP-dependent protein kinases</fullName>
    </recommendedName>
</protein>
<dbReference type="eggNOG" id="COG0664">
    <property type="taxonomic scope" value="Bacteria"/>
</dbReference>
<evidence type="ECO:0000256" key="2">
    <source>
        <dbReference type="ARBA" id="ARBA00023125"/>
    </source>
</evidence>
<dbReference type="InterPro" id="IPR000595">
    <property type="entry name" value="cNMP-bd_dom"/>
</dbReference>
<keyword evidence="1" id="KW-0805">Transcription regulation</keyword>
<dbReference type="Proteomes" id="UP000014227">
    <property type="component" value="Chromosome I"/>
</dbReference>
<dbReference type="RefSeq" id="WP_016482940.1">
    <property type="nucleotide sequence ID" value="NC_021487.1"/>
</dbReference>
<name>S0EUP1_CHTCT</name>
<evidence type="ECO:0000256" key="3">
    <source>
        <dbReference type="ARBA" id="ARBA00023163"/>
    </source>
</evidence>
<dbReference type="EMBL" id="HF951689">
    <property type="protein sequence ID" value="CCW35407.1"/>
    <property type="molecule type" value="Genomic_DNA"/>
</dbReference>
<dbReference type="GO" id="GO:0003677">
    <property type="term" value="F:DNA binding"/>
    <property type="evidence" value="ECO:0007669"/>
    <property type="project" value="UniProtKB-KW"/>
</dbReference>
<evidence type="ECO:0008006" key="8">
    <source>
        <dbReference type="Google" id="ProtNLM"/>
    </source>
</evidence>
<dbReference type="GO" id="GO:0006355">
    <property type="term" value="P:regulation of DNA-templated transcription"/>
    <property type="evidence" value="ECO:0007669"/>
    <property type="project" value="InterPro"/>
</dbReference>
<evidence type="ECO:0000259" key="4">
    <source>
        <dbReference type="PROSITE" id="PS50042"/>
    </source>
</evidence>
<evidence type="ECO:0000256" key="1">
    <source>
        <dbReference type="ARBA" id="ARBA00023015"/>
    </source>
</evidence>
<dbReference type="InterPro" id="IPR018490">
    <property type="entry name" value="cNMP-bd_dom_sf"/>
</dbReference>
<evidence type="ECO:0000313" key="7">
    <source>
        <dbReference type="Proteomes" id="UP000014227"/>
    </source>
</evidence>
<dbReference type="InterPro" id="IPR036390">
    <property type="entry name" value="WH_DNA-bd_sf"/>
</dbReference>
<dbReference type="Gene3D" id="1.10.10.10">
    <property type="entry name" value="Winged helix-like DNA-binding domain superfamily/Winged helix DNA-binding domain"/>
    <property type="match status" value="1"/>
</dbReference>
<dbReference type="InterPro" id="IPR012318">
    <property type="entry name" value="HTH_CRP"/>
</dbReference>
<feature type="domain" description="HTH crp-type" evidence="5">
    <location>
        <begin position="142"/>
        <end position="217"/>
    </location>
</feature>
<organism evidence="6 7">
    <name type="scientific">Chthonomonas calidirosea (strain DSM 23976 / ICMP 18418 / T49)</name>
    <dbReference type="NCBI Taxonomy" id="1303518"/>
    <lineage>
        <taxon>Bacteria</taxon>
        <taxon>Bacillati</taxon>
        <taxon>Armatimonadota</taxon>
        <taxon>Chthonomonadia</taxon>
        <taxon>Chthonomonadales</taxon>
        <taxon>Chthonomonadaceae</taxon>
        <taxon>Chthonomonas</taxon>
    </lineage>
</organism>
<dbReference type="InterPro" id="IPR036388">
    <property type="entry name" value="WH-like_DNA-bd_sf"/>
</dbReference>
<dbReference type="STRING" id="454171.CP488_02505"/>
<dbReference type="Gene3D" id="2.60.120.10">
    <property type="entry name" value="Jelly Rolls"/>
    <property type="match status" value="1"/>
</dbReference>
<evidence type="ECO:0000313" key="6">
    <source>
        <dbReference type="EMBL" id="CCW35407.1"/>
    </source>
</evidence>
<dbReference type="PATRIC" id="fig|1303518.3.peg.1632"/>
<dbReference type="KEGG" id="ccz:CCALI_01591"/>
<dbReference type="PROSITE" id="PS51063">
    <property type="entry name" value="HTH_CRP_2"/>
    <property type="match status" value="1"/>
</dbReference>
<dbReference type="HOGENOM" id="CLU_1169029_0_0_0"/>
<feature type="domain" description="Cyclic nucleotide-binding" evidence="4">
    <location>
        <begin position="44"/>
        <end position="109"/>
    </location>
</feature>
<dbReference type="OrthoDB" id="581021at2"/>
<keyword evidence="7" id="KW-1185">Reference proteome</keyword>
<proteinExistence type="predicted"/>
<dbReference type="InParanoid" id="S0EUP1"/>
<keyword evidence="2" id="KW-0238">DNA-binding</keyword>
<reference evidence="7" key="1">
    <citation type="submission" date="2013-03" db="EMBL/GenBank/DDBJ databases">
        <title>Genome sequence of Chthonomonas calidirosea, the first sequenced genome from the Armatimonadetes phylum (formally candidate division OP10).</title>
        <authorList>
            <person name="Lee K.C.Y."/>
            <person name="Morgan X.C."/>
            <person name="Dunfield P.F."/>
            <person name="Tamas I."/>
            <person name="Houghton K.M."/>
            <person name="Vyssotski M."/>
            <person name="Ryan J.L.J."/>
            <person name="Lagutin K."/>
            <person name="McDonald I.R."/>
            <person name="Stott M.B."/>
        </authorList>
    </citation>
    <scope>NUCLEOTIDE SEQUENCE [LARGE SCALE GENOMIC DNA]</scope>
    <source>
        <strain evidence="7">DSM 23976 / ICMP 18418 / T49</strain>
    </source>
</reference>
<keyword evidence="3" id="KW-0804">Transcription</keyword>
<dbReference type="PROSITE" id="PS50042">
    <property type="entry name" value="CNMP_BINDING_3"/>
    <property type="match status" value="1"/>
</dbReference>
<dbReference type="Pfam" id="PF13545">
    <property type="entry name" value="HTH_Crp_2"/>
    <property type="match status" value="1"/>
</dbReference>
<gene>
    <name evidence="6" type="ORF">CCALI_01591</name>
</gene>
<dbReference type="SUPFAM" id="SSF51206">
    <property type="entry name" value="cAMP-binding domain-like"/>
    <property type="match status" value="1"/>
</dbReference>
<dbReference type="SUPFAM" id="SSF46785">
    <property type="entry name" value="Winged helix' DNA-binding domain"/>
    <property type="match status" value="1"/>
</dbReference>